<keyword evidence="3" id="KW-1185">Reference proteome</keyword>
<accession>A0A9N8W910</accession>
<sequence>MGKFKPVTAAEAIRTSSNNRDRDSTFKEAKLIATDNMLNQEGLRDQKIQDIIPMSLVIGWVSEIPVV</sequence>
<feature type="region of interest" description="Disordered" evidence="1">
    <location>
        <begin position="1"/>
        <end position="22"/>
    </location>
</feature>
<reference evidence="2" key="1">
    <citation type="submission" date="2021-06" db="EMBL/GenBank/DDBJ databases">
        <authorList>
            <person name="Kallberg Y."/>
            <person name="Tangrot J."/>
            <person name="Rosling A."/>
        </authorList>
    </citation>
    <scope>NUCLEOTIDE SEQUENCE</scope>
    <source>
        <strain evidence="2">AZ414A</strain>
    </source>
</reference>
<evidence type="ECO:0000313" key="2">
    <source>
        <dbReference type="EMBL" id="CAG8474900.1"/>
    </source>
</evidence>
<dbReference type="AlphaFoldDB" id="A0A9N8W910"/>
<gene>
    <name evidence="2" type="ORF">DEBURN_LOCUS3349</name>
</gene>
<organism evidence="2 3">
    <name type="scientific">Diversispora eburnea</name>
    <dbReference type="NCBI Taxonomy" id="1213867"/>
    <lineage>
        <taxon>Eukaryota</taxon>
        <taxon>Fungi</taxon>
        <taxon>Fungi incertae sedis</taxon>
        <taxon>Mucoromycota</taxon>
        <taxon>Glomeromycotina</taxon>
        <taxon>Glomeromycetes</taxon>
        <taxon>Diversisporales</taxon>
        <taxon>Diversisporaceae</taxon>
        <taxon>Diversispora</taxon>
    </lineage>
</organism>
<comment type="caution">
    <text evidence="2">The sequence shown here is derived from an EMBL/GenBank/DDBJ whole genome shotgun (WGS) entry which is preliminary data.</text>
</comment>
<dbReference type="Proteomes" id="UP000789706">
    <property type="component" value="Unassembled WGS sequence"/>
</dbReference>
<evidence type="ECO:0000256" key="1">
    <source>
        <dbReference type="SAM" id="MobiDB-lite"/>
    </source>
</evidence>
<name>A0A9N8W910_9GLOM</name>
<dbReference type="EMBL" id="CAJVPK010000211">
    <property type="protein sequence ID" value="CAG8474900.1"/>
    <property type="molecule type" value="Genomic_DNA"/>
</dbReference>
<protein>
    <submittedName>
        <fullName evidence="2">989_t:CDS:1</fullName>
    </submittedName>
</protein>
<proteinExistence type="predicted"/>
<evidence type="ECO:0000313" key="3">
    <source>
        <dbReference type="Proteomes" id="UP000789706"/>
    </source>
</evidence>